<protein>
    <submittedName>
        <fullName evidence="4">Type II secretion system (T2SS), protein E, N-terminal domain</fullName>
    </submittedName>
</protein>
<dbReference type="GO" id="GO:0000160">
    <property type="term" value="P:phosphorelay signal transduction system"/>
    <property type="evidence" value="ECO:0007669"/>
    <property type="project" value="InterPro"/>
</dbReference>
<dbReference type="SMART" id="SM00448">
    <property type="entry name" value="REC"/>
    <property type="match status" value="1"/>
</dbReference>
<dbReference type="SUPFAM" id="SSF160246">
    <property type="entry name" value="EspE N-terminal domain-like"/>
    <property type="match status" value="1"/>
</dbReference>
<dbReference type="SUPFAM" id="SSF52172">
    <property type="entry name" value="CheY-like"/>
    <property type="match status" value="1"/>
</dbReference>
<evidence type="ECO:0000259" key="3">
    <source>
        <dbReference type="PROSITE" id="PS50110"/>
    </source>
</evidence>
<dbReference type="Proteomes" id="UP000184171">
    <property type="component" value="Unassembled WGS sequence"/>
</dbReference>
<dbReference type="EMBL" id="FQZT01000001">
    <property type="protein sequence ID" value="SHI61569.1"/>
    <property type="molecule type" value="Genomic_DNA"/>
</dbReference>
<dbReference type="PROSITE" id="PS50110">
    <property type="entry name" value="RESPONSE_REGULATORY"/>
    <property type="match status" value="1"/>
</dbReference>
<keyword evidence="1 2" id="KW-0597">Phosphoprotein</keyword>
<dbReference type="RefSeq" id="WP_072905288.1">
    <property type="nucleotide sequence ID" value="NZ_FQZT01000001.1"/>
</dbReference>
<organism evidence="4 5">
    <name type="scientific">Malonomonas rubra DSM 5091</name>
    <dbReference type="NCBI Taxonomy" id="1122189"/>
    <lineage>
        <taxon>Bacteria</taxon>
        <taxon>Pseudomonadati</taxon>
        <taxon>Thermodesulfobacteriota</taxon>
        <taxon>Desulfuromonadia</taxon>
        <taxon>Desulfuromonadales</taxon>
        <taxon>Geopsychrobacteraceae</taxon>
        <taxon>Malonomonas</taxon>
    </lineage>
</organism>
<dbReference type="OrthoDB" id="5394048at2"/>
<dbReference type="Gene3D" id="3.30.300.160">
    <property type="entry name" value="Type II secretion system, protein E, N-terminal domain"/>
    <property type="match status" value="1"/>
</dbReference>
<evidence type="ECO:0000256" key="2">
    <source>
        <dbReference type="PROSITE-ProRule" id="PRU00169"/>
    </source>
</evidence>
<dbReference type="InterPro" id="IPR050595">
    <property type="entry name" value="Bact_response_regulator"/>
</dbReference>
<evidence type="ECO:0000313" key="5">
    <source>
        <dbReference type="Proteomes" id="UP000184171"/>
    </source>
</evidence>
<sequence length="280" mass="31076">MARKRLGETLVGMGIIDQATLDKALAMQKGSSRRLGQVLEDMDVLLEEDIARALAKQFGFRYAKGLARFRFSPDVLNLIDPETVLSKLIFPLKIDGKTLHLAMVNPLDIELQDDIAFKTGLNVAACVTSPEEIKAGLRTSYMVDVSGKEEKDRHWSVLIIDDQEIVLNAAEAALKKEGYTIYKAENGAEGLKTALQLRPHVILTDVLMPRMGGMEFFRVLRSNSNIADTPVIALSAKATPEAEYELLDMGFFDFVPKPINPIRLAARVKRAMRVVYSAAR</sequence>
<dbReference type="PANTHER" id="PTHR44591:SF25">
    <property type="entry name" value="CHEMOTAXIS TWO-COMPONENT RESPONSE REGULATOR"/>
    <property type="match status" value="1"/>
</dbReference>
<dbReference type="InterPro" id="IPR007831">
    <property type="entry name" value="T2SS_GspE_N"/>
</dbReference>
<dbReference type="InterPro" id="IPR037257">
    <property type="entry name" value="T2SS_E_N_sf"/>
</dbReference>
<dbReference type="CDD" id="cd00156">
    <property type="entry name" value="REC"/>
    <property type="match status" value="1"/>
</dbReference>
<proteinExistence type="predicted"/>
<dbReference type="Pfam" id="PF00072">
    <property type="entry name" value="Response_reg"/>
    <property type="match status" value="1"/>
</dbReference>
<reference evidence="4 5" key="1">
    <citation type="submission" date="2016-11" db="EMBL/GenBank/DDBJ databases">
        <authorList>
            <person name="Jaros S."/>
            <person name="Januszkiewicz K."/>
            <person name="Wedrychowicz H."/>
        </authorList>
    </citation>
    <scope>NUCLEOTIDE SEQUENCE [LARGE SCALE GENOMIC DNA]</scope>
    <source>
        <strain evidence="4 5">DSM 5091</strain>
    </source>
</reference>
<feature type="domain" description="Response regulatory" evidence="3">
    <location>
        <begin position="156"/>
        <end position="272"/>
    </location>
</feature>
<accession>A0A1M6CKT2</accession>
<dbReference type="Gene3D" id="3.40.50.2300">
    <property type="match status" value="1"/>
</dbReference>
<evidence type="ECO:0000313" key="4">
    <source>
        <dbReference type="EMBL" id="SHI61569.1"/>
    </source>
</evidence>
<dbReference type="AlphaFoldDB" id="A0A1M6CKT2"/>
<evidence type="ECO:0000256" key="1">
    <source>
        <dbReference type="ARBA" id="ARBA00022553"/>
    </source>
</evidence>
<gene>
    <name evidence="4" type="ORF">SAMN02745165_00560</name>
</gene>
<feature type="modified residue" description="4-aspartylphosphate" evidence="2">
    <location>
        <position position="205"/>
    </location>
</feature>
<dbReference type="Pfam" id="PF05157">
    <property type="entry name" value="MshEN"/>
    <property type="match status" value="1"/>
</dbReference>
<dbReference type="STRING" id="1122189.SAMN02745165_00560"/>
<keyword evidence="5" id="KW-1185">Reference proteome</keyword>
<dbReference type="InterPro" id="IPR001789">
    <property type="entry name" value="Sig_transdc_resp-reg_receiver"/>
</dbReference>
<dbReference type="InterPro" id="IPR011006">
    <property type="entry name" value="CheY-like_superfamily"/>
</dbReference>
<name>A0A1M6CKT2_MALRU</name>
<dbReference type="PANTHER" id="PTHR44591">
    <property type="entry name" value="STRESS RESPONSE REGULATOR PROTEIN 1"/>
    <property type="match status" value="1"/>
</dbReference>